<feature type="compositionally biased region" description="Basic and acidic residues" evidence="6">
    <location>
        <begin position="16"/>
        <end position="35"/>
    </location>
</feature>
<evidence type="ECO:0000256" key="4">
    <source>
        <dbReference type="ARBA" id="ARBA00023136"/>
    </source>
</evidence>
<feature type="transmembrane region" description="Helical" evidence="7">
    <location>
        <begin position="120"/>
        <end position="139"/>
    </location>
</feature>
<name>A0A428T6I3_9HYPO</name>
<evidence type="ECO:0000313" key="9">
    <source>
        <dbReference type="Proteomes" id="UP000288429"/>
    </source>
</evidence>
<comment type="caution">
    <text evidence="8">The sequence shown here is derived from an EMBL/GenBank/DDBJ whole genome shotgun (WGS) entry which is preliminary data.</text>
</comment>
<dbReference type="PANTHER" id="PTHR23502:SF23">
    <property type="entry name" value="FLUCONAZOLE RESISTANCE PROTEIN 1"/>
    <property type="match status" value="1"/>
</dbReference>
<dbReference type="GO" id="GO:0005886">
    <property type="term" value="C:plasma membrane"/>
    <property type="evidence" value="ECO:0007669"/>
    <property type="project" value="TreeGrafter"/>
</dbReference>
<reference evidence="8 9" key="1">
    <citation type="submission" date="2017-06" db="EMBL/GenBank/DDBJ databases">
        <title>Cmopartive genomic analysis of Ambrosia Fusariam Clade fungi.</title>
        <authorList>
            <person name="Stajich J.E."/>
            <person name="Carrillo J."/>
            <person name="Kijimoto T."/>
            <person name="Eskalen A."/>
            <person name="O'Donnell K."/>
            <person name="Kasson M."/>
        </authorList>
    </citation>
    <scope>NUCLEOTIDE SEQUENCE [LARGE SCALE GENOMIC DNA]</scope>
    <source>
        <strain evidence="8 9">NRRL 20438</strain>
    </source>
</reference>
<keyword evidence="4 7" id="KW-0472">Membrane</keyword>
<keyword evidence="3 7" id="KW-1133">Transmembrane helix</keyword>
<keyword evidence="2 7" id="KW-0812">Transmembrane</keyword>
<protein>
    <recommendedName>
        <fullName evidence="10">Major facilitator superfamily (MFS) profile domain-containing protein</fullName>
    </recommendedName>
</protein>
<proteinExistence type="predicted"/>
<dbReference type="GO" id="GO:0015244">
    <property type="term" value="F:fluconazole transmembrane transporter activity"/>
    <property type="evidence" value="ECO:0007669"/>
    <property type="project" value="TreeGrafter"/>
</dbReference>
<feature type="compositionally biased region" description="Polar residues" evidence="6">
    <location>
        <begin position="43"/>
        <end position="54"/>
    </location>
</feature>
<accession>A0A428T6I3</accession>
<dbReference type="GO" id="GO:1990961">
    <property type="term" value="P:xenobiotic detoxification by transmembrane export across the plasma membrane"/>
    <property type="evidence" value="ECO:0007669"/>
    <property type="project" value="TreeGrafter"/>
</dbReference>
<feature type="transmembrane region" description="Helical" evidence="7">
    <location>
        <begin position="88"/>
        <end position="108"/>
    </location>
</feature>
<dbReference type="InterPro" id="IPR036259">
    <property type="entry name" value="MFS_trans_sf"/>
</dbReference>
<dbReference type="PANTHER" id="PTHR23502">
    <property type="entry name" value="MAJOR FACILITATOR SUPERFAMILY"/>
    <property type="match status" value="1"/>
</dbReference>
<dbReference type="SUPFAM" id="SSF103473">
    <property type="entry name" value="MFS general substrate transporter"/>
    <property type="match status" value="1"/>
</dbReference>
<evidence type="ECO:0000256" key="7">
    <source>
        <dbReference type="SAM" id="Phobius"/>
    </source>
</evidence>
<dbReference type="Proteomes" id="UP000288429">
    <property type="component" value="Unassembled WGS sequence"/>
</dbReference>
<dbReference type="EMBL" id="NIZV01000250">
    <property type="protein sequence ID" value="RSL97651.1"/>
    <property type="molecule type" value="Genomic_DNA"/>
</dbReference>
<evidence type="ECO:0000256" key="6">
    <source>
        <dbReference type="SAM" id="MobiDB-lite"/>
    </source>
</evidence>
<sequence length="145" mass="16494">MSEFLDEINPNIYEQFVKRHPDTSSDSKLPEKEGNLEEEGENKTSQYDGGQNDQIPDKSHNTREIVLVDWYGKDDPENPQNWPSSRKLLVTFQICILNFGIYIGSSIYTPGELSVMEEFGASEIVATLGLSLFVLYAFLNPTKFH</sequence>
<dbReference type="AlphaFoldDB" id="A0A428T6I3"/>
<evidence type="ECO:0000256" key="3">
    <source>
        <dbReference type="ARBA" id="ARBA00022989"/>
    </source>
</evidence>
<evidence type="ECO:0008006" key="10">
    <source>
        <dbReference type="Google" id="ProtNLM"/>
    </source>
</evidence>
<feature type="region of interest" description="Disordered" evidence="6">
    <location>
        <begin position="15"/>
        <end position="61"/>
    </location>
</feature>
<evidence type="ECO:0000256" key="1">
    <source>
        <dbReference type="ARBA" id="ARBA00004141"/>
    </source>
</evidence>
<evidence type="ECO:0000256" key="5">
    <source>
        <dbReference type="ARBA" id="ARBA00023180"/>
    </source>
</evidence>
<organism evidence="8 9">
    <name type="scientific">Fusarium ambrosium</name>
    <dbReference type="NCBI Taxonomy" id="131363"/>
    <lineage>
        <taxon>Eukaryota</taxon>
        <taxon>Fungi</taxon>
        <taxon>Dikarya</taxon>
        <taxon>Ascomycota</taxon>
        <taxon>Pezizomycotina</taxon>
        <taxon>Sordariomycetes</taxon>
        <taxon>Hypocreomycetidae</taxon>
        <taxon>Hypocreales</taxon>
        <taxon>Nectriaceae</taxon>
        <taxon>Fusarium</taxon>
        <taxon>Fusarium solani species complex</taxon>
    </lineage>
</organism>
<keyword evidence="5" id="KW-0325">Glycoprotein</keyword>
<comment type="subcellular location">
    <subcellularLocation>
        <location evidence="1">Membrane</location>
        <topology evidence="1">Multi-pass membrane protein</topology>
    </subcellularLocation>
</comment>
<evidence type="ECO:0000256" key="2">
    <source>
        <dbReference type="ARBA" id="ARBA00022692"/>
    </source>
</evidence>
<keyword evidence="9" id="KW-1185">Reference proteome</keyword>
<evidence type="ECO:0000313" key="8">
    <source>
        <dbReference type="EMBL" id="RSL97651.1"/>
    </source>
</evidence>
<gene>
    <name evidence="8" type="ORF">CDV31_012929</name>
</gene>